<organism evidence="1 2">
    <name type="scientific">Taenia crassiceps</name>
    <dbReference type="NCBI Taxonomy" id="6207"/>
    <lineage>
        <taxon>Eukaryota</taxon>
        <taxon>Metazoa</taxon>
        <taxon>Spiralia</taxon>
        <taxon>Lophotrochozoa</taxon>
        <taxon>Platyhelminthes</taxon>
        <taxon>Cestoda</taxon>
        <taxon>Eucestoda</taxon>
        <taxon>Cyclophyllidea</taxon>
        <taxon>Taeniidae</taxon>
        <taxon>Taenia</taxon>
    </lineage>
</organism>
<comment type="caution">
    <text evidence="1">The sequence shown here is derived from an EMBL/GenBank/DDBJ whole genome shotgun (WGS) entry which is preliminary data.</text>
</comment>
<gene>
    <name evidence="1" type="ORF">TcWFU_006967</name>
</gene>
<sequence>MASNWAKNRYVSAVGSCSSLISCWTITTVANWGAHPPVSHGPANFEDGAYCSSYHAAHTGSKWTEAL</sequence>
<evidence type="ECO:0000313" key="1">
    <source>
        <dbReference type="EMBL" id="KAL5105524.1"/>
    </source>
</evidence>
<protein>
    <submittedName>
        <fullName evidence="1">Uncharacterized protein</fullName>
    </submittedName>
</protein>
<dbReference type="Proteomes" id="UP001651158">
    <property type="component" value="Unassembled WGS sequence"/>
</dbReference>
<proteinExistence type="predicted"/>
<name>A0ABR4Q779_9CEST</name>
<accession>A0ABR4Q779</accession>
<dbReference type="EMBL" id="JAKROA010000008">
    <property type="protein sequence ID" value="KAL5105524.1"/>
    <property type="molecule type" value="Genomic_DNA"/>
</dbReference>
<reference evidence="1 2" key="1">
    <citation type="journal article" date="2022" name="Front. Cell. Infect. Microbiol.">
        <title>The Genomes of Two Strains of Taenia crassiceps the Animal Model for the Study of Human Cysticercosis.</title>
        <authorList>
            <person name="Bobes R.J."/>
            <person name="Estrada K."/>
            <person name="Rios-Valencia D.G."/>
            <person name="Calderon-Gallegos A."/>
            <person name="de la Torre P."/>
            <person name="Carrero J.C."/>
            <person name="Sanchez-Flores A."/>
            <person name="Laclette J.P."/>
        </authorList>
    </citation>
    <scope>NUCLEOTIDE SEQUENCE [LARGE SCALE GENOMIC DNA]</scope>
    <source>
        <strain evidence="1">WFUcys</strain>
    </source>
</reference>
<dbReference type="PROSITE" id="PS51257">
    <property type="entry name" value="PROKAR_LIPOPROTEIN"/>
    <property type="match status" value="1"/>
</dbReference>
<evidence type="ECO:0000313" key="2">
    <source>
        <dbReference type="Proteomes" id="UP001651158"/>
    </source>
</evidence>
<keyword evidence="2" id="KW-1185">Reference proteome</keyword>